<dbReference type="AlphaFoldDB" id="A0AAE3FTR9"/>
<keyword evidence="1" id="KW-1133">Transmembrane helix</keyword>
<comment type="caution">
    <text evidence="2">The sequence shown here is derived from an EMBL/GenBank/DDBJ whole genome shotgun (WGS) entry which is preliminary data.</text>
</comment>
<dbReference type="RefSeq" id="WP_250597441.1">
    <property type="nucleotide sequence ID" value="NZ_JAKRVY010000007.1"/>
</dbReference>
<sequence>MSVVAYVVASFGLLILGSAFMTLAKTNHTEELYLRALEYGFALAFLVSAIGLVLVAALTTF</sequence>
<keyword evidence="1" id="KW-0812">Transmembrane</keyword>
<name>A0AAE3FTR9_9EURY</name>
<reference evidence="2 3" key="1">
    <citation type="journal article" date="2022" name="Syst. Appl. Microbiol.">
        <title>Natronocalculus amylovorans gen. nov., sp. nov., and Natranaeroarchaeum aerophilus sp. nov., dominant culturable amylolytic natronoarchaea from hypersaline soda lakes in southwestern Siberia.</title>
        <authorList>
            <person name="Sorokin D.Y."/>
            <person name="Elcheninov A.G."/>
            <person name="Khizhniak T.V."/>
            <person name="Koenen M."/>
            <person name="Bale N.J."/>
            <person name="Damste J.S.S."/>
            <person name="Kublanov I.V."/>
        </authorList>
    </citation>
    <scope>NUCLEOTIDE SEQUENCE [LARGE SCALE GENOMIC DNA]</scope>
    <source>
        <strain evidence="2 3">AArc-St1-1</strain>
    </source>
</reference>
<dbReference type="EMBL" id="JAKRVY010000007">
    <property type="protein sequence ID" value="MCL9814429.1"/>
    <property type="molecule type" value="Genomic_DNA"/>
</dbReference>
<evidence type="ECO:0000313" key="3">
    <source>
        <dbReference type="Proteomes" id="UP001202674"/>
    </source>
</evidence>
<feature type="transmembrane region" description="Helical" evidence="1">
    <location>
        <begin position="6"/>
        <end position="24"/>
    </location>
</feature>
<organism evidence="2 3">
    <name type="scientific">Natranaeroarchaeum aerophilus</name>
    <dbReference type="NCBI Taxonomy" id="2917711"/>
    <lineage>
        <taxon>Archaea</taxon>
        <taxon>Methanobacteriati</taxon>
        <taxon>Methanobacteriota</taxon>
        <taxon>Stenosarchaea group</taxon>
        <taxon>Halobacteria</taxon>
        <taxon>Halobacteriales</taxon>
        <taxon>Natronoarchaeaceae</taxon>
        <taxon>Natranaeroarchaeum</taxon>
    </lineage>
</organism>
<feature type="transmembrane region" description="Helical" evidence="1">
    <location>
        <begin position="36"/>
        <end position="58"/>
    </location>
</feature>
<keyword evidence="3" id="KW-1185">Reference proteome</keyword>
<protein>
    <submittedName>
        <fullName evidence="2">Uncharacterized protein</fullName>
    </submittedName>
</protein>
<evidence type="ECO:0000313" key="2">
    <source>
        <dbReference type="EMBL" id="MCL9814429.1"/>
    </source>
</evidence>
<dbReference type="Proteomes" id="UP001202674">
    <property type="component" value="Unassembled WGS sequence"/>
</dbReference>
<keyword evidence="1" id="KW-0472">Membrane</keyword>
<accession>A0AAE3FTR9</accession>
<evidence type="ECO:0000256" key="1">
    <source>
        <dbReference type="SAM" id="Phobius"/>
    </source>
</evidence>
<gene>
    <name evidence="2" type="ORF">AArcSt11_12290</name>
</gene>
<proteinExistence type="predicted"/>